<accession>M1LTE5</accession>
<sequence length="407" mass="44652">MAVNLNIPDDNKIFPINGIEIAIGEAGVKKNNKKDLTIFKLSSGTNVAGIFTKNLFKAAPVIISEKNLANQKQIKTLIINTGNANAGTGSKGIEKAQKICTELGKQLQIDSQEILTFSTGVVMEQLPEDKIINALPRTLDGLGKYTWKDAAYSIMTTDTKPKIFSEKLDISGKEITVTGISKGAGMICPNMATMLGFIGTDVQIEQSLLNKMIKEIADFSFNRITVDGDTSTNDSFIIMCTGKSGLDIRNENDPNYKKVFELLKKASIDLAQKIVRDAEGATKFITINVEKATNSQEALKVAYSVAHSPLVKTAFYASDPNIGRILVAVGYSDVKISTNNLFIWLNDVLIVKNGEINPDYIESDGQQVLQQKEIIIRISLNQGKTNETIYTCDFSHEYVTINADYRS</sequence>
<feature type="binding site" evidence="9">
    <location>
        <position position="156"/>
    </location>
    <ligand>
        <name>substrate</name>
    </ligand>
</feature>
<dbReference type="RefSeq" id="WP_015238913.1">
    <property type="nucleotide sequence ID" value="NC_020283.1"/>
</dbReference>
<feature type="binding site" evidence="9">
    <location>
        <position position="402"/>
    </location>
    <ligand>
        <name>substrate</name>
    </ligand>
</feature>
<dbReference type="AlphaFoldDB" id="M1LTE5"/>
<dbReference type="GO" id="GO:0006592">
    <property type="term" value="P:ornithine biosynthetic process"/>
    <property type="evidence" value="ECO:0007669"/>
    <property type="project" value="TreeGrafter"/>
</dbReference>
<feature type="chain" id="PRO_5023413528" description="Arginine biosynthesis bifunctional protein ArgJ alpha chain" evidence="9">
    <location>
        <begin position="1"/>
        <end position="192"/>
    </location>
</feature>
<keyword evidence="3 9" id="KW-0055">Arginine biosynthesis</keyword>
<dbReference type="GO" id="GO:0005737">
    <property type="term" value="C:cytoplasm"/>
    <property type="evidence" value="ECO:0007669"/>
    <property type="project" value="UniProtKB-SubCell"/>
</dbReference>
<dbReference type="KEGG" id="kct:CDEE_0289"/>
<feature type="chain" id="PRO_5023413529" description="Arginine biosynthesis bifunctional protein ArgJ beta chain" evidence="9">
    <location>
        <begin position="193"/>
        <end position="407"/>
    </location>
</feature>
<protein>
    <recommendedName>
        <fullName evidence="9">Arginine biosynthesis bifunctional protein ArgJ</fullName>
    </recommendedName>
    <domain>
        <recommendedName>
            <fullName evidence="9">Glutamate N-acetyltransferase</fullName>
            <ecNumber evidence="9">2.3.1.35</ecNumber>
        </recommendedName>
        <alternativeName>
            <fullName evidence="9">Ornithine acetyltransferase</fullName>
            <shortName evidence="9">OATase</shortName>
        </alternativeName>
        <alternativeName>
            <fullName evidence="9">Ornithine transacetylase</fullName>
        </alternativeName>
    </domain>
    <domain>
        <recommendedName>
            <fullName evidence="9">Amino-acid acetyltransferase</fullName>
            <ecNumber evidence="9">2.3.1.1</ecNumber>
        </recommendedName>
        <alternativeName>
            <fullName evidence="9">N-acetylglutamate synthase</fullName>
            <shortName evidence="9">AGSase</shortName>
        </alternativeName>
    </domain>
    <component>
        <recommendedName>
            <fullName evidence="9">Arginine biosynthesis bifunctional protein ArgJ alpha chain</fullName>
        </recommendedName>
    </component>
    <component>
        <recommendedName>
            <fullName evidence="9">Arginine biosynthesis bifunctional protein ArgJ beta chain</fullName>
        </recommendedName>
    </component>
</protein>
<dbReference type="InterPro" id="IPR016117">
    <property type="entry name" value="ArgJ-like_dom_sf"/>
</dbReference>
<feature type="binding site" evidence="9">
    <location>
        <position position="407"/>
    </location>
    <ligand>
        <name>substrate</name>
    </ligand>
</feature>
<dbReference type="GO" id="GO:0004358">
    <property type="term" value="F:L-glutamate N-acetyltransferase activity, acting on acetyl-L-ornithine as donor"/>
    <property type="evidence" value="ECO:0007669"/>
    <property type="project" value="UniProtKB-UniRule"/>
</dbReference>
<comment type="pathway">
    <text evidence="9">Amino-acid biosynthesis; L-arginine biosynthesis; L-ornithine and N-acetyl-L-glutamate from L-glutamate and N(2)-acetyl-L-ornithine (cyclic): step 1/1.</text>
</comment>
<dbReference type="STRING" id="1208918.CDEE_0289"/>
<gene>
    <name evidence="9" type="primary">argJ</name>
    <name evidence="10" type="ORF">CDEE_0289</name>
</gene>
<dbReference type="CDD" id="cd02152">
    <property type="entry name" value="OAT"/>
    <property type="match status" value="1"/>
</dbReference>
<evidence type="ECO:0000256" key="2">
    <source>
        <dbReference type="ARBA" id="ARBA00011475"/>
    </source>
</evidence>
<dbReference type="EC" id="2.3.1.35" evidence="9"/>
<keyword evidence="4 9" id="KW-0028">Amino-acid biosynthesis</keyword>
<dbReference type="FunFam" id="3.60.70.12:FF:000001">
    <property type="entry name" value="Arginine biosynthesis bifunctional protein ArgJ, chloroplastic"/>
    <property type="match status" value="1"/>
</dbReference>
<comment type="function">
    <text evidence="9">Catalyzes two activities which are involved in the cyclic version of arginine biosynthesis: the synthesis of N-acetylglutamate from glutamate and acetyl-CoA as the acetyl donor, and of ornithine by transacetylation between N(2)-acetylornithine and glutamate.</text>
</comment>
<dbReference type="InterPro" id="IPR042195">
    <property type="entry name" value="ArgJ_beta_C"/>
</dbReference>
<dbReference type="eggNOG" id="COG1364">
    <property type="taxonomic scope" value="Bacteria"/>
</dbReference>
<keyword evidence="7 9" id="KW-0012">Acyltransferase</keyword>
<dbReference type="InterPro" id="IPR002813">
    <property type="entry name" value="Arg_biosynth_ArgJ"/>
</dbReference>
<comment type="subunit">
    <text evidence="2 9">Heterotetramer of two alpha and two beta chains.</text>
</comment>
<comment type="catalytic activity">
    <reaction evidence="8 9">
        <text>N(2)-acetyl-L-ornithine + L-glutamate = N-acetyl-L-glutamate + L-ornithine</text>
        <dbReference type="Rhea" id="RHEA:15349"/>
        <dbReference type="ChEBI" id="CHEBI:29985"/>
        <dbReference type="ChEBI" id="CHEBI:44337"/>
        <dbReference type="ChEBI" id="CHEBI:46911"/>
        <dbReference type="ChEBI" id="CHEBI:57805"/>
        <dbReference type="EC" id="2.3.1.35"/>
    </reaction>
</comment>
<feature type="site" description="Cleavage; by autolysis" evidence="9">
    <location>
        <begin position="192"/>
        <end position="193"/>
    </location>
</feature>
<organism evidence="10 11">
    <name type="scientific">Candidatus Kinetoplastidibacterium crithidiae TCC036E</name>
    <dbReference type="NCBI Taxonomy" id="1208918"/>
    <lineage>
        <taxon>Bacteria</taxon>
        <taxon>Pseudomonadati</taxon>
        <taxon>Pseudomonadota</taxon>
        <taxon>Betaproteobacteria</taxon>
        <taxon>Candidatus Kinetoplastidibacterium</taxon>
    </lineage>
</organism>
<dbReference type="Pfam" id="PF01960">
    <property type="entry name" value="ArgJ"/>
    <property type="match status" value="1"/>
</dbReference>
<dbReference type="PANTHER" id="PTHR23100:SF0">
    <property type="entry name" value="ARGININE BIOSYNTHESIS BIFUNCTIONAL PROTEIN ARGJ, MITOCHONDRIAL"/>
    <property type="match status" value="1"/>
</dbReference>
<dbReference type="UniPathway" id="UPA00068">
    <property type="reaction ID" value="UER00106"/>
</dbReference>
<evidence type="ECO:0000256" key="7">
    <source>
        <dbReference type="ARBA" id="ARBA00023315"/>
    </source>
</evidence>
<dbReference type="FunFam" id="3.10.20.340:FF:000001">
    <property type="entry name" value="Arginine biosynthesis bifunctional protein ArgJ, chloroplastic"/>
    <property type="match status" value="1"/>
</dbReference>
<comment type="similarity">
    <text evidence="1 9">Belongs to the ArgJ family.</text>
</comment>
<feature type="active site" description="Nucleophile" evidence="9">
    <location>
        <position position="193"/>
    </location>
</feature>
<feature type="site" description="Involved in the stabilization of negative charge on the oxyanion by the formation of the oxyanion hole" evidence="9">
    <location>
        <position position="119"/>
    </location>
</feature>
<dbReference type="PATRIC" id="fig|1208918.3.peg.67"/>
<evidence type="ECO:0000256" key="6">
    <source>
        <dbReference type="ARBA" id="ARBA00022813"/>
    </source>
</evidence>
<keyword evidence="6 9" id="KW-0068">Autocatalytic cleavage</keyword>
<dbReference type="EC" id="2.3.1.1" evidence="9"/>
<dbReference type="HOGENOM" id="CLU_027172_1_0_4"/>
<dbReference type="NCBIfam" id="TIGR00120">
    <property type="entry name" value="ArgJ"/>
    <property type="match status" value="1"/>
</dbReference>
<dbReference type="NCBIfam" id="NF003802">
    <property type="entry name" value="PRK05388.1"/>
    <property type="match status" value="1"/>
</dbReference>
<dbReference type="GO" id="GO:0006526">
    <property type="term" value="P:L-arginine biosynthetic process"/>
    <property type="evidence" value="ECO:0007669"/>
    <property type="project" value="UniProtKB-UniRule"/>
</dbReference>
<name>M1LTE5_9PROT</name>
<feature type="site" description="Involved in the stabilization of negative charge on the oxyanion by the formation of the oxyanion hole" evidence="9">
    <location>
        <position position="120"/>
    </location>
</feature>
<comment type="catalytic activity">
    <reaction evidence="9">
        <text>L-glutamate + acetyl-CoA = N-acetyl-L-glutamate + CoA + H(+)</text>
        <dbReference type="Rhea" id="RHEA:24292"/>
        <dbReference type="ChEBI" id="CHEBI:15378"/>
        <dbReference type="ChEBI" id="CHEBI:29985"/>
        <dbReference type="ChEBI" id="CHEBI:44337"/>
        <dbReference type="ChEBI" id="CHEBI:57287"/>
        <dbReference type="ChEBI" id="CHEBI:57288"/>
        <dbReference type="EC" id="2.3.1.1"/>
    </reaction>
</comment>
<feature type="binding site" evidence="9">
    <location>
        <position position="182"/>
    </location>
    <ligand>
        <name>substrate</name>
    </ligand>
</feature>
<evidence type="ECO:0000256" key="9">
    <source>
        <dbReference type="HAMAP-Rule" id="MF_01106"/>
    </source>
</evidence>
<dbReference type="Gene3D" id="3.60.70.12">
    <property type="entry name" value="L-amino peptidase D-ALA esterase/amidase"/>
    <property type="match status" value="1"/>
</dbReference>
<evidence type="ECO:0000256" key="3">
    <source>
        <dbReference type="ARBA" id="ARBA00022571"/>
    </source>
</evidence>
<evidence type="ECO:0000256" key="4">
    <source>
        <dbReference type="ARBA" id="ARBA00022605"/>
    </source>
</evidence>
<comment type="pathway">
    <text evidence="9">Amino-acid biosynthesis; L-arginine biosynthesis; N(2)-acetyl-L-ornithine from L-glutamate: step 1/4.</text>
</comment>
<reference evidence="10 11" key="1">
    <citation type="journal article" date="2013" name="Genome Biol. Evol.">
        <title>Genome evolution and phylogenomic analysis of candidatus kinetoplastibacterium, the betaproteobacterial endosymbionts of strigomonas and angomonas.</title>
        <authorList>
            <person name="Alves J.M."/>
            <person name="Serrano M.G."/>
            <person name="Maia da Silva F."/>
            <person name="Voegtly L.J."/>
            <person name="Matveyev A.V."/>
            <person name="Teixeira M.M."/>
            <person name="Camargo E.P."/>
            <person name="Buck G.A."/>
        </authorList>
    </citation>
    <scope>NUCLEOTIDE SEQUENCE [LARGE SCALE GENOMIC DNA]</scope>
    <source>
        <strain evidence="10 11">TCC036E</strain>
    </source>
</reference>
<evidence type="ECO:0000256" key="8">
    <source>
        <dbReference type="ARBA" id="ARBA00049439"/>
    </source>
</evidence>
<evidence type="ECO:0000313" key="11">
    <source>
        <dbReference type="Proteomes" id="UP000011686"/>
    </source>
</evidence>
<keyword evidence="11" id="KW-1185">Reference proteome</keyword>
<dbReference type="PANTHER" id="PTHR23100">
    <property type="entry name" value="ARGININE BIOSYNTHESIS BIFUNCTIONAL PROTEIN ARGJ"/>
    <property type="match status" value="1"/>
</dbReference>
<keyword evidence="9" id="KW-0511">Multifunctional enzyme</keyword>
<dbReference type="Proteomes" id="UP000011686">
    <property type="component" value="Chromosome"/>
</dbReference>
<dbReference type="MEROPS" id="T05.001"/>
<dbReference type="Gene3D" id="3.10.20.340">
    <property type="entry name" value="ArgJ beta chain, C-terminal domain"/>
    <property type="match status" value="1"/>
</dbReference>
<feature type="binding site" evidence="9">
    <location>
        <position position="279"/>
    </location>
    <ligand>
        <name>substrate</name>
    </ligand>
</feature>
<feature type="binding site" evidence="9">
    <location>
        <position position="193"/>
    </location>
    <ligand>
        <name>substrate</name>
    </ligand>
</feature>
<evidence type="ECO:0000256" key="5">
    <source>
        <dbReference type="ARBA" id="ARBA00022679"/>
    </source>
</evidence>
<keyword evidence="5 9" id="KW-0808">Transferase</keyword>
<comment type="subcellular location">
    <subcellularLocation>
        <location evidence="9">Cytoplasm</location>
    </subcellularLocation>
</comment>
<dbReference type="EMBL" id="CP003804">
    <property type="protein sequence ID" value="AGF47371.1"/>
    <property type="molecule type" value="Genomic_DNA"/>
</dbReference>
<proteinExistence type="inferred from homology"/>
<dbReference type="HAMAP" id="MF_01106">
    <property type="entry name" value="ArgJ"/>
    <property type="match status" value="1"/>
</dbReference>
<dbReference type="SUPFAM" id="SSF56266">
    <property type="entry name" value="DmpA/ArgJ-like"/>
    <property type="match status" value="1"/>
</dbReference>
<evidence type="ECO:0000256" key="1">
    <source>
        <dbReference type="ARBA" id="ARBA00006774"/>
    </source>
</evidence>
<keyword evidence="9" id="KW-0963">Cytoplasm</keyword>
<evidence type="ECO:0000313" key="10">
    <source>
        <dbReference type="EMBL" id="AGF47371.1"/>
    </source>
</evidence>
<dbReference type="GO" id="GO:0004042">
    <property type="term" value="F:L-glutamate N-acetyltransferase activity"/>
    <property type="evidence" value="ECO:0007669"/>
    <property type="project" value="UniProtKB-UniRule"/>
</dbReference>
<dbReference type="Gene3D" id="3.30.2330.10">
    <property type="entry name" value="arginine biosynthesis bifunctional protein suprefamily"/>
    <property type="match status" value="1"/>
</dbReference>